<dbReference type="Proteomes" id="UP001159427">
    <property type="component" value="Unassembled WGS sequence"/>
</dbReference>
<feature type="compositionally biased region" description="Polar residues" evidence="1">
    <location>
        <begin position="242"/>
        <end position="254"/>
    </location>
</feature>
<protein>
    <recommendedName>
        <fullName evidence="2">F5/8 type C domain-containing protein</fullName>
    </recommendedName>
</protein>
<keyword evidence="4" id="KW-1185">Reference proteome</keyword>
<feature type="domain" description="F5/8 type C" evidence="2">
    <location>
        <begin position="1"/>
        <end position="75"/>
    </location>
</feature>
<dbReference type="Pfam" id="PF00754">
    <property type="entry name" value="F5_F8_type_C"/>
    <property type="match status" value="1"/>
</dbReference>
<dbReference type="InterPro" id="IPR000421">
    <property type="entry name" value="FA58C"/>
</dbReference>
<dbReference type="PANTHER" id="PTHR24543:SF325">
    <property type="entry name" value="F5_8 TYPE C DOMAIN-CONTAINING PROTEIN"/>
    <property type="match status" value="1"/>
</dbReference>
<sequence length="290" mass="31215">MTASSIKTDHAALRGRLNGNRAWCAQSPSGTQDWLKIELEMTTEICGVATQGREDTDEYVISFELEYSLDGGGWTACQDSSGYDKVNLLFSLEGSCSLVKKTKLYPLKLQNRTSSPSSSISGTACLISLFSSFTNIAVQPISTALQGSSSTIEPAQLLQSSAYRTTLSYLTVLTPTSMSLSKSQLQPETTPLMVRPSVSNLSSYHQNTPSSLSVHMLSLTLSSQHQNATLRLPSQLFQTSHTSTPSLTKLQPTLSPWHPLKLSEPSPSLPASLVQQTSAVAPPGNSQSKL</sequence>
<accession>A0ABN8QI36</accession>
<dbReference type="EMBL" id="CALNXI010001315">
    <property type="protein sequence ID" value="CAH3164534.1"/>
    <property type="molecule type" value="Genomic_DNA"/>
</dbReference>
<evidence type="ECO:0000259" key="2">
    <source>
        <dbReference type="PROSITE" id="PS50022"/>
    </source>
</evidence>
<feature type="compositionally biased region" description="Low complexity" evidence="1">
    <location>
        <begin position="259"/>
        <end position="273"/>
    </location>
</feature>
<dbReference type="Gene3D" id="2.60.120.260">
    <property type="entry name" value="Galactose-binding domain-like"/>
    <property type="match status" value="1"/>
</dbReference>
<evidence type="ECO:0000313" key="4">
    <source>
        <dbReference type="Proteomes" id="UP001159427"/>
    </source>
</evidence>
<evidence type="ECO:0000313" key="3">
    <source>
        <dbReference type="EMBL" id="CAH3164534.1"/>
    </source>
</evidence>
<organism evidence="3 4">
    <name type="scientific">Porites evermanni</name>
    <dbReference type="NCBI Taxonomy" id="104178"/>
    <lineage>
        <taxon>Eukaryota</taxon>
        <taxon>Metazoa</taxon>
        <taxon>Cnidaria</taxon>
        <taxon>Anthozoa</taxon>
        <taxon>Hexacorallia</taxon>
        <taxon>Scleractinia</taxon>
        <taxon>Fungiina</taxon>
        <taxon>Poritidae</taxon>
        <taxon>Porites</taxon>
    </lineage>
</organism>
<dbReference type="PROSITE" id="PS01285">
    <property type="entry name" value="FA58C_1"/>
    <property type="match status" value="1"/>
</dbReference>
<feature type="compositionally biased region" description="Polar residues" evidence="1">
    <location>
        <begin position="274"/>
        <end position="290"/>
    </location>
</feature>
<gene>
    <name evidence="3" type="ORF">PEVE_00004993</name>
</gene>
<name>A0ABN8QI36_9CNID</name>
<dbReference type="PANTHER" id="PTHR24543">
    <property type="entry name" value="MULTICOPPER OXIDASE-RELATED"/>
    <property type="match status" value="1"/>
</dbReference>
<dbReference type="SUPFAM" id="SSF49785">
    <property type="entry name" value="Galactose-binding domain-like"/>
    <property type="match status" value="1"/>
</dbReference>
<reference evidence="3 4" key="1">
    <citation type="submission" date="2022-05" db="EMBL/GenBank/DDBJ databases">
        <authorList>
            <consortium name="Genoscope - CEA"/>
            <person name="William W."/>
        </authorList>
    </citation>
    <scope>NUCLEOTIDE SEQUENCE [LARGE SCALE GENOMIC DNA]</scope>
</reference>
<dbReference type="InterPro" id="IPR008979">
    <property type="entry name" value="Galactose-bd-like_sf"/>
</dbReference>
<dbReference type="PROSITE" id="PS50022">
    <property type="entry name" value="FA58C_3"/>
    <property type="match status" value="1"/>
</dbReference>
<proteinExistence type="predicted"/>
<evidence type="ECO:0000256" key="1">
    <source>
        <dbReference type="SAM" id="MobiDB-lite"/>
    </source>
</evidence>
<feature type="region of interest" description="Disordered" evidence="1">
    <location>
        <begin position="242"/>
        <end position="290"/>
    </location>
</feature>
<comment type="caution">
    <text evidence="3">The sequence shown here is derived from an EMBL/GenBank/DDBJ whole genome shotgun (WGS) entry which is preliminary data.</text>
</comment>